<dbReference type="HOGENOM" id="CLU_2689139_0_0_1"/>
<gene>
    <name evidence="1" type="ORF">GLOINDRAFT_32298</name>
</gene>
<protein>
    <submittedName>
        <fullName evidence="1">Uncharacterized protein</fullName>
    </submittedName>
</protein>
<dbReference type="EMBL" id="KI289768">
    <property type="protein sequence ID" value="ESA07919.1"/>
    <property type="molecule type" value="Genomic_DNA"/>
</dbReference>
<dbReference type="VEuPathDB" id="FungiDB:RhiirFUN_019915"/>
<sequence>MAKYDPDQITLRKMTDRITAKKFITSFYNDKVERGVEMFPVDSVSAYFLEGSPMDSDIFSDSIEFYLYKMQIQDYLKVKCSKC</sequence>
<name>U9TIC4_RHIID</name>
<dbReference type="AlphaFoldDB" id="U9TIC4"/>
<accession>U9TIC4</accession>
<evidence type="ECO:0000313" key="1">
    <source>
        <dbReference type="EMBL" id="ESA07919.1"/>
    </source>
</evidence>
<organism evidence="1">
    <name type="scientific">Rhizophagus irregularis (strain DAOM 181602 / DAOM 197198 / MUCL 43194)</name>
    <name type="common">Arbuscular mycorrhizal fungus</name>
    <name type="synonym">Glomus intraradices</name>
    <dbReference type="NCBI Taxonomy" id="747089"/>
    <lineage>
        <taxon>Eukaryota</taxon>
        <taxon>Fungi</taxon>
        <taxon>Fungi incertae sedis</taxon>
        <taxon>Mucoromycota</taxon>
        <taxon>Glomeromycotina</taxon>
        <taxon>Glomeromycetes</taxon>
        <taxon>Glomerales</taxon>
        <taxon>Glomeraceae</taxon>
        <taxon>Rhizophagus</taxon>
    </lineage>
</organism>
<reference evidence="1" key="1">
    <citation type="submission" date="2013-07" db="EMBL/GenBank/DDBJ databases">
        <title>The genome of an arbuscular mycorrhizal fungus provides insights into the evolution of the oldest plant symbiosis.</title>
        <authorList>
            <consortium name="DOE Joint Genome Institute"/>
            <person name="Tisserant E."/>
            <person name="Malbreil M."/>
            <person name="Kuo A."/>
            <person name="Kohler A."/>
            <person name="Symeonidi A."/>
            <person name="Balestrini R."/>
            <person name="Charron P."/>
            <person name="Duensing N."/>
            <person name="Frei-dit-Frey N."/>
            <person name="Gianinazzi-Pearson V."/>
            <person name="Gilbert B."/>
            <person name="Handa Y."/>
            <person name="Hijri M."/>
            <person name="Kaul R."/>
            <person name="Kawaguchi M."/>
            <person name="Krajinski F."/>
            <person name="Lammers P."/>
            <person name="Lapierre D."/>
            <person name="Masclaux F.G."/>
            <person name="Murat C."/>
            <person name="Morin E."/>
            <person name="Ndikumana S."/>
            <person name="Pagni M."/>
            <person name="Petitpierre D."/>
            <person name="Requena N."/>
            <person name="Rosikiewicz P."/>
            <person name="Riley R."/>
            <person name="Saito K."/>
            <person name="San Clemente H."/>
            <person name="Shapiro H."/>
            <person name="van Tuinen D."/>
            <person name="Becard G."/>
            <person name="Bonfante P."/>
            <person name="Paszkowski U."/>
            <person name="Shachar-Hill Y."/>
            <person name="Young J.P."/>
            <person name="Sanders I.R."/>
            <person name="Henrissat B."/>
            <person name="Rensing S.A."/>
            <person name="Grigoriev I.V."/>
            <person name="Corradi N."/>
            <person name="Roux C."/>
            <person name="Martin F."/>
        </authorList>
    </citation>
    <scope>NUCLEOTIDE SEQUENCE</scope>
    <source>
        <strain evidence="1">DAOM 197198</strain>
    </source>
</reference>
<proteinExistence type="predicted"/>